<reference evidence="2" key="1">
    <citation type="submission" date="2022-10" db="EMBL/GenBank/DDBJ databases">
        <title>Tapping the CABI collections for fungal endophytes: first genome assemblies for Collariella, Neodidymelliopsis, Ascochyta clinopodiicola, Didymella pomorum, Didymosphaeria variabile, Neocosmospora piperis and Neocucurbitaria cava.</title>
        <authorList>
            <person name="Hill R."/>
        </authorList>
    </citation>
    <scope>NUCLEOTIDE SEQUENCE</scope>
    <source>
        <strain evidence="2">IMI 355082</strain>
    </source>
</reference>
<keyword evidence="1" id="KW-0732">Signal</keyword>
<sequence length="254" mass="27038">MQHPFQTVHSGRSTMLHLLPLTVGFLVRGAKAAPAGESSPVASLTETDNAVTPTLPDPIVATPIDDFYHLWPGPGVAQPSDMVTSQGDASTTADLFTILPHPPATSTALPSHMSLEDPDSNPTEALVESGLSMHSFNHHVDAEEEWMFTTVEAVEPSFPTGREPDKFVTAAQGEPTSTAISSTSPRSSTTFTAMAIEEPDDSDFLVTTVGGKDNVQRRVEATPSTLSTVRRAKRAVGITEVPLIQTEAIHVMEA</sequence>
<evidence type="ECO:0000313" key="3">
    <source>
        <dbReference type="Proteomes" id="UP001140453"/>
    </source>
</evidence>
<dbReference type="Proteomes" id="UP001140453">
    <property type="component" value="Unassembled WGS sequence"/>
</dbReference>
<dbReference type="EMBL" id="JAPEVB010000006">
    <property type="protein sequence ID" value="KAJ4386524.1"/>
    <property type="molecule type" value="Genomic_DNA"/>
</dbReference>
<keyword evidence="3" id="KW-1185">Reference proteome</keyword>
<dbReference type="AlphaFoldDB" id="A0A9W8YJL7"/>
<organism evidence="2 3">
    <name type="scientific">Gnomoniopsis smithogilvyi</name>
    <dbReference type="NCBI Taxonomy" id="1191159"/>
    <lineage>
        <taxon>Eukaryota</taxon>
        <taxon>Fungi</taxon>
        <taxon>Dikarya</taxon>
        <taxon>Ascomycota</taxon>
        <taxon>Pezizomycotina</taxon>
        <taxon>Sordariomycetes</taxon>
        <taxon>Sordariomycetidae</taxon>
        <taxon>Diaporthales</taxon>
        <taxon>Gnomoniaceae</taxon>
        <taxon>Gnomoniopsis</taxon>
    </lineage>
</organism>
<name>A0A9W8YJL7_9PEZI</name>
<protein>
    <submittedName>
        <fullName evidence="2">Uncharacterized protein</fullName>
    </submittedName>
</protein>
<gene>
    <name evidence="2" type="ORF">N0V93_009421</name>
</gene>
<comment type="caution">
    <text evidence="2">The sequence shown here is derived from an EMBL/GenBank/DDBJ whole genome shotgun (WGS) entry which is preliminary data.</text>
</comment>
<proteinExistence type="predicted"/>
<evidence type="ECO:0000313" key="2">
    <source>
        <dbReference type="EMBL" id="KAJ4386524.1"/>
    </source>
</evidence>
<feature type="signal peptide" evidence="1">
    <location>
        <begin position="1"/>
        <end position="32"/>
    </location>
</feature>
<evidence type="ECO:0000256" key="1">
    <source>
        <dbReference type="SAM" id="SignalP"/>
    </source>
</evidence>
<accession>A0A9W8YJL7</accession>
<feature type="chain" id="PRO_5040997219" evidence="1">
    <location>
        <begin position="33"/>
        <end position="254"/>
    </location>
</feature>